<comment type="caution">
    <text evidence="9">The sequence shown here is derived from an EMBL/GenBank/DDBJ whole genome shotgun (WGS) entry which is preliminary data.</text>
</comment>
<dbReference type="InterPro" id="IPR006575">
    <property type="entry name" value="RWD_dom"/>
</dbReference>
<protein>
    <recommendedName>
        <fullName evidence="8">RWD domain-containing protein</fullName>
    </recommendedName>
</protein>
<dbReference type="CDD" id="cd23821">
    <property type="entry name" value="RWD_IMPACT"/>
    <property type="match status" value="1"/>
</dbReference>
<evidence type="ECO:0000259" key="8">
    <source>
        <dbReference type="PROSITE" id="PS50908"/>
    </source>
</evidence>
<dbReference type="SUPFAM" id="SSF54495">
    <property type="entry name" value="UBC-like"/>
    <property type="match status" value="1"/>
</dbReference>
<dbReference type="EMBL" id="SDOX01000019">
    <property type="protein sequence ID" value="TFJ84441.1"/>
    <property type="molecule type" value="Genomic_DNA"/>
</dbReference>
<dbReference type="GO" id="GO:0005737">
    <property type="term" value="C:cytoplasm"/>
    <property type="evidence" value="ECO:0007669"/>
    <property type="project" value="UniProtKB-SubCell"/>
</dbReference>
<name>A0A4D9CYG2_9STRA</name>
<dbReference type="Pfam" id="PF01205">
    <property type="entry name" value="Impact_N"/>
    <property type="match status" value="1"/>
</dbReference>
<dbReference type="InterPro" id="IPR023582">
    <property type="entry name" value="Impact"/>
</dbReference>
<evidence type="ECO:0000256" key="1">
    <source>
        <dbReference type="ARBA" id="ARBA00004496"/>
    </source>
</evidence>
<feature type="region of interest" description="Disordered" evidence="7">
    <location>
        <begin position="134"/>
        <end position="164"/>
    </location>
</feature>
<evidence type="ECO:0000256" key="6">
    <source>
        <dbReference type="ARBA" id="ARBA00023016"/>
    </source>
</evidence>
<dbReference type="InterPro" id="IPR001498">
    <property type="entry name" value="Impact_N"/>
</dbReference>
<feature type="domain" description="RWD" evidence="8">
    <location>
        <begin position="17"/>
        <end position="126"/>
    </location>
</feature>
<reference evidence="9 10" key="1">
    <citation type="submission" date="2019-01" db="EMBL/GenBank/DDBJ databases">
        <title>Nuclear Genome Assembly of the Microalgal Biofuel strain Nannochloropsis salina CCMP1776.</title>
        <authorList>
            <person name="Hovde B."/>
        </authorList>
    </citation>
    <scope>NUCLEOTIDE SEQUENCE [LARGE SCALE GENOMIC DNA]</scope>
    <source>
        <strain evidence="9 10">CCMP1776</strain>
    </source>
</reference>
<dbReference type="GO" id="GO:0140469">
    <property type="term" value="P:GCN2-mediated signaling"/>
    <property type="evidence" value="ECO:0007669"/>
    <property type="project" value="TreeGrafter"/>
</dbReference>
<keyword evidence="5" id="KW-0810">Translation regulation</keyword>
<evidence type="ECO:0000256" key="5">
    <source>
        <dbReference type="ARBA" id="ARBA00022845"/>
    </source>
</evidence>
<accession>A0A4D9CYG2</accession>
<proteinExistence type="inferred from homology"/>
<dbReference type="PANTHER" id="PTHR16301:SF25">
    <property type="entry name" value="PROTEIN IMPACT"/>
    <property type="match status" value="1"/>
</dbReference>
<sequence>MEASLLEQEAIKVQRDEEIESIKLIYTDDLVNVLNNPQDCVVEVKLGEAIDGETSRTVTLTVYLPVSYPSPGAEMPFFEVRGVNWSNPKHDQIHIYEGMQEVFRQQAGEVVLFSWCEWLKEELHLLPITHSTAANEQVEEQETSREREKCDRALDGTRSDDSALTPQYAARQHGLELVHGFPLTERKSTFQAHLARITSERDARTVLECLKLDRKIQRATHNMYAFRVFDVQKQAQVNDNDDDGENAAGGKLAELLAVMGVNNVIVVVSRWWGGHLLGPSRFRVINNTARQLLEQCGVRGRSGEKEGGGAGGKGLSASGKR</sequence>
<keyword evidence="4" id="KW-0678">Repressor</keyword>
<dbReference type="Gene3D" id="3.30.230.30">
    <property type="entry name" value="Impact, N-terminal domain"/>
    <property type="match status" value="1"/>
</dbReference>
<organism evidence="9 10">
    <name type="scientific">Nannochloropsis salina CCMP1776</name>
    <dbReference type="NCBI Taxonomy" id="1027361"/>
    <lineage>
        <taxon>Eukaryota</taxon>
        <taxon>Sar</taxon>
        <taxon>Stramenopiles</taxon>
        <taxon>Ochrophyta</taxon>
        <taxon>Eustigmatophyceae</taxon>
        <taxon>Eustigmatales</taxon>
        <taxon>Monodopsidaceae</taxon>
        <taxon>Microchloropsis</taxon>
        <taxon>Microchloropsis salina</taxon>
    </lineage>
</organism>
<feature type="compositionally biased region" description="Basic and acidic residues" evidence="7">
    <location>
        <begin position="142"/>
        <end position="161"/>
    </location>
</feature>
<keyword evidence="3" id="KW-0963">Cytoplasm</keyword>
<dbReference type="SMART" id="SM00591">
    <property type="entry name" value="RWD"/>
    <property type="match status" value="1"/>
</dbReference>
<dbReference type="GO" id="GO:0006446">
    <property type="term" value="P:regulation of translational initiation"/>
    <property type="evidence" value="ECO:0007669"/>
    <property type="project" value="TreeGrafter"/>
</dbReference>
<dbReference type="InterPro" id="IPR036956">
    <property type="entry name" value="Impact_N_sf"/>
</dbReference>
<dbReference type="PROSITE" id="PS50908">
    <property type="entry name" value="RWD"/>
    <property type="match status" value="1"/>
</dbReference>
<dbReference type="OrthoDB" id="69641at2759"/>
<evidence type="ECO:0000256" key="3">
    <source>
        <dbReference type="ARBA" id="ARBA00022490"/>
    </source>
</evidence>
<comment type="similarity">
    <text evidence="2">Belongs to the IMPACT family.</text>
</comment>
<gene>
    <name evidence="9" type="ORF">NSK_004426</name>
</gene>
<dbReference type="SUPFAM" id="SSF54211">
    <property type="entry name" value="Ribosomal protein S5 domain 2-like"/>
    <property type="match status" value="1"/>
</dbReference>
<evidence type="ECO:0000256" key="7">
    <source>
        <dbReference type="SAM" id="MobiDB-lite"/>
    </source>
</evidence>
<feature type="region of interest" description="Disordered" evidence="7">
    <location>
        <begin position="300"/>
        <end position="321"/>
    </location>
</feature>
<dbReference type="Pfam" id="PF05773">
    <property type="entry name" value="RWD"/>
    <property type="match status" value="1"/>
</dbReference>
<dbReference type="Gene3D" id="3.10.110.10">
    <property type="entry name" value="Ubiquitin Conjugating Enzyme"/>
    <property type="match status" value="1"/>
</dbReference>
<evidence type="ECO:0000313" key="9">
    <source>
        <dbReference type="EMBL" id="TFJ84441.1"/>
    </source>
</evidence>
<keyword evidence="6" id="KW-0346">Stress response</keyword>
<evidence type="ECO:0000313" key="10">
    <source>
        <dbReference type="Proteomes" id="UP000355283"/>
    </source>
</evidence>
<dbReference type="InterPro" id="IPR020568">
    <property type="entry name" value="Ribosomal_Su5_D2-typ_SF"/>
</dbReference>
<dbReference type="PANTHER" id="PTHR16301">
    <property type="entry name" value="IMPACT-RELATED"/>
    <property type="match status" value="1"/>
</dbReference>
<evidence type="ECO:0000256" key="2">
    <source>
        <dbReference type="ARBA" id="ARBA00007665"/>
    </source>
</evidence>
<keyword evidence="10" id="KW-1185">Reference proteome</keyword>
<dbReference type="InterPro" id="IPR016135">
    <property type="entry name" value="UBQ-conjugating_enzyme/RWD"/>
</dbReference>
<comment type="subcellular location">
    <subcellularLocation>
        <location evidence="1">Cytoplasm</location>
    </subcellularLocation>
</comment>
<evidence type="ECO:0000256" key="4">
    <source>
        <dbReference type="ARBA" id="ARBA00022491"/>
    </source>
</evidence>
<dbReference type="Proteomes" id="UP000355283">
    <property type="component" value="Unassembled WGS sequence"/>
</dbReference>
<dbReference type="AlphaFoldDB" id="A0A4D9CYG2"/>